<reference evidence="3" key="2">
    <citation type="submission" date="2020-04" db="EMBL/GenBank/DDBJ databases">
        <authorList>
            <consortium name="NCBI Genome Project"/>
        </authorList>
    </citation>
    <scope>NUCLEOTIDE SEQUENCE</scope>
    <source>
        <strain evidence="3">CBS 304.34</strain>
    </source>
</reference>
<dbReference type="Proteomes" id="UP000504636">
    <property type="component" value="Unplaced"/>
</dbReference>
<organism evidence="1">
    <name type="scientific">Mytilinidion resinicola</name>
    <dbReference type="NCBI Taxonomy" id="574789"/>
    <lineage>
        <taxon>Eukaryota</taxon>
        <taxon>Fungi</taxon>
        <taxon>Dikarya</taxon>
        <taxon>Ascomycota</taxon>
        <taxon>Pezizomycotina</taxon>
        <taxon>Dothideomycetes</taxon>
        <taxon>Pleosporomycetidae</taxon>
        <taxon>Mytilinidiales</taxon>
        <taxon>Mytilinidiaceae</taxon>
        <taxon>Mytilinidion</taxon>
    </lineage>
</organism>
<accession>A0A6A6Z0R0</accession>
<reference evidence="3" key="3">
    <citation type="submission" date="2025-04" db="UniProtKB">
        <authorList>
            <consortium name="RefSeq"/>
        </authorList>
    </citation>
    <scope>IDENTIFICATION</scope>
    <source>
        <strain evidence="3">CBS 304.34</strain>
    </source>
</reference>
<reference evidence="1 3" key="1">
    <citation type="journal article" date="2020" name="Stud. Mycol.">
        <title>101 Dothideomycetes genomes: a test case for predicting lifestyles and emergence of pathogens.</title>
        <authorList>
            <person name="Haridas S."/>
            <person name="Albert R."/>
            <person name="Binder M."/>
            <person name="Bloem J."/>
            <person name="Labutti K."/>
            <person name="Salamov A."/>
            <person name="Andreopoulos B."/>
            <person name="Baker S."/>
            <person name="Barry K."/>
            <person name="Bills G."/>
            <person name="Bluhm B."/>
            <person name="Cannon C."/>
            <person name="Castanera R."/>
            <person name="Culley D."/>
            <person name="Daum C."/>
            <person name="Ezra D."/>
            <person name="Gonzalez J."/>
            <person name="Henrissat B."/>
            <person name="Kuo A."/>
            <person name="Liang C."/>
            <person name="Lipzen A."/>
            <person name="Lutzoni F."/>
            <person name="Magnuson J."/>
            <person name="Mondo S."/>
            <person name="Nolan M."/>
            <person name="Ohm R."/>
            <person name="Pangilinan J."/>
            <person name="Park H.-J."/>
            <person name="Ramirez L."/>
            <person name="Alfaro M."/>
            <person name="Sun H."/>
            <person name="Tritt A."/>
            <person name="Yoshinaga Y."/>
            <person name="Zwiers L.-H."/>
            <person name="Turgeon B."/>
            <person name="Goodwin S."/>
            <person name="Spatafora J."/>
            <person name="Crous P."/>
            <person name="Grigoriev I."/>
        </authorList>
    </citation>
    <scope>NUCLEOTIDE SEQUENCE</scope>
    <source>
        <strain evidence="1 3">CBS 304.34</strain>
    </source>
</reference>
<evidence type="ECO:0000313" key="1">
    <source>
        <dbReference type="EMBL" id="KAF2814752.1"/>
    </source>
</evidence>
<dbReference type="EMBL" id="MU003694">
    <property type="protein sequence ID" value="KAF2814752.1"/>
    <property type="molecule type" value="Genomic_DNA"/>
</dbReference>
<dbReference type="GeneID" id="54453969"/>
<dbReference type="AlphaFoldDB" id="A0A6A6Z0R0"/>
<protein>
    <submittedName>
        <fullName evidence="1 3">Uncharacterized protein</fullName>
    </submittedName>
</protein>
<dbReference type="RefSeq" id="XP_033581716.1">
    <property type="nucleotide sequence ID" value="XM_033713076.1"/>
</dbReference>
<proteinExistence type="predicted"/>
<gene>
    <name evidence="1 3" type="ORF">BDZ99DRAFT_184171</name>
</gene>
<sequence>MRMQCGAAGGGGLRSLRYSTFVRRAKSSDQSIVEAANSSSPLAYLRMRRRLPAIQEPLILCAVSVPTPCYALIWAHECFDTSTCLVMRVEV</sequence>
<keyword evidence="2" id="KW-1185">Reference proteome</keyword>
<evidence type="ECO:0000313" key="2">
    <source>
        <dbReference type="Proteomes" id="UP000504636"/>
    </source>
</evidence>
<name>A0A6A6Z0R0_9PEZI</name>
<evidence type="ECO:0000313" key="3">
    <source>
        <dbReference type="RefSeq" id="XP_033581716.1"/>
    </source>
</evidence>